<accession>A0A1B8S8Q0</accession>
<feature type="non-terminal residue" evidence="1">
    <location>
        <position position="318"/>
    </location>
</feature>
<protein>
    <submittedName>
        <fullName evidence="1">Uncharacterized protein</fullName>
    </submittedName>
</protein>
<dbReference type="Proteomes" id="UP000092668">
    <property type="component" value="Unassembled WGS sequence"/>
</dbReference>
<comment type="caution">
    <text evidence="1">The sequence shown here is derived from an EMBL/GenBank/DDBJ whole genome shotgun (WGS) entry which is preliminary data.</text>
</comment>
<gene>
    <name evidence="1" type="ORF">ACT18_24860</name>
</gene>
<organism evidence="1 2">
    <name type="scientific">Mycolicibacter kumamotonensis</name>
    <dbReference type="NCBI Taxonomy" id="354243"/>
    <lineage>
        <taxon>Bacteria</taxon>
        <taxon>Bacillati</taxon>
        <taxon>Actinomycetota</taxon>
        <taxon>Actinomycetes</taxon>
        <taxon>Mycobacteriales</taxon>
        <taxon>Mycobacteriaceae</taxon>
        <taxon>Mycolicibacter</taxon>
    </lineage>
</organism>
<dbReference type="EMBL" id="LFOE01000183">
    <property type="protein sequence ID" value="OBY29113.1"/>
    <property type="molecule type" value="Genomic_DNA"/>
</dbReference>
<name>A0A1B8S8Q0_9MYCO</name>
<dbReference type="AlphaFoldDB" id="A0A1B8S8Q0"/>
<reference evidence="1 2" key="1">
    <citation type="submission" date="2015-06" db="EMBL/GenBank/DDBJ databases">
        <title>Genome sequence of Mycobacterium kumamotonense strain Roo.</title>
        <authorList>
            <person name="Greninger A.L."/>
            <person name="Cunningham G."/>
            <person name="Miller S."/>
        </authorList>
    </citation>
    <scope>NUCLEOTIDE SEQUENCE [LARGE SCALE GENOMIC DNA]</scope>
    <source>
        <strain evidence="1 2">Roo</strain>
    </source>
</reference>
<sequence>MIDASTVDSMPEVDPDDGFWTQRELLAHIRDFARYRRANPYAVLGNVMRRAVACIEPNVVLPPIVGSVVSVNLYTASVGRSGQGKGVADGAGNDAVTFVNKDNIEIESEHPNVGTGEGLARLFKGRRNIGEEPPTRAHLVVPEVATLAALAGRQGATLMSELLKAFMGEPLGFTNNSQVTTTAIGAHTYRLSLGVGVQPENAGFFLSREKDGFPQRFLWFPVTDPHAPEVRPPLVEPLVVEMPHFSDATRVRVDVPGTVTDEIDAFRHRVLIGDDTVDPIDGHLMLTRLKAAFALAILNGCTSISVDDWKIAGELVEV</sequence>
<proteinExistence type="predicted"/>
<evidence type="ECO:0000313" key="1">
    <source>
        <dbReference type="EMBL" id="OBY29113.1"/>
    </source>
</evidence>
<evidence type="ECO:0000313" key="2">
    <source>
        <dbReference type="Proteomes" id="UP000092668"/>
    </source>
</evidence>
<dbReference type="RefSeq" id="WP_205634702.1">
    <property type="nucleotide sequence ID" value="NZ_LFOE01000183.1"/>
</dbReference>
<keyword evidence="2" id="KW-1185">Reference proteome</keyword>